<dbReference type="GO" id="GO:0015846">
    <property type="term" value="P:polyamine transport"/>
    <property type="evidence" value="ECO:0007669"/>
    <property type="project" value="InterPro"/>
</dbReference>
<sequence length="346" mass="38733">MVAFNKNSLFTGVIGCLLCCQLAVAKDVLRVLAWPGYADPDVVHVFEQRYQVSVEVTFVDSDEALWAKMHAASGPRFDVLAANTAEMQRYFAAGLLKPLDPAQLPNTRRQLPRFRNLAAIPGLQQQGRLYAVPFTYSTMGIIYDRRQFPVPPDSMNVLWDPRYRHKVLDFNSGQHNFSFTALASGIGQPFALSAAQRERLVQRLIALRRNVLTFYSLPEEGTELFIRHKIALMFGNYGTQQLNSLRQAGADVGYAIPREGVLAWLDCWAMTAASSKPRLAQQWINYMLEPAVSALLPTRQGLANTLSASDELKPGAKVLWLQPVENAAQREALWQKIYSGDRPGSF</sequence>
<dbReference type="PRINTS" id="PR00909">
    <property type="entry name" value="SPERMDNBNDNG"/>
</dbReference>
<comment type="subcellular location">
    <subcellularLocation>
        <location evidence="1">Periplasm</location>
    </subcellularLocation>
</comment>
<evidence type="ECO:0000256" key="1">
    <source>
        <dbReference type="ARBA" id="ARBA00004418"/>
    </source>
</evidence>
<dbReference type="GO" id="GO:0042597">
    <property type="term" value="C:periplasmic space"/>
    <property type="evidence" value="ECO:0007669"/>
    <property type="project" value="UniProtKB-SubCell"/>
</dbReference>
<keyword evidence="2" id="KW-0813">Transport</keyword>
<dbReference type="EMBL" id="RFAR01000057">
    <property type="protein sequence ID" value="RMC95341.1"/>
    <property type="molecule type" value="Genomic_DNA"/>
</dbReference>
<keyword evidence="3 5" id="KW-0732">Signal</keyword>
<dbReference type="Pfam" id="PF13416">
    <property type="entry name" value="SBP_bac_8"/>
    <property type="match status" value="1"/>
</dbReference>
<gene>
    <name evidence="6" type="ORF">EAY64_13975</name>
</gene>
<dbReference type="InterPro" id="IPR006059">
    <property type="entry name" value="SBP"/>
</dbReference>
<comment type="caution">
    <text evidence="6">The sequence shown here is derived from an EMBL/GenBank/DDBJ whole genome shotgun (WGS) entry which is preliminary data.</text>
</comment>
<organism evidence="6 7">
    <name type="scientific">Aquitalea palustris</name>
    <dbReference type="NCBI Taxonomy" id="2480983"/>
    <lineage>
        <taxon>Bacteria</taxon>
        <taxon>Pseudomonadati</taxon>
        <taxon>Pseudomonadota</taxon>
        <taxon>Betaproteobacteria</taxon>
        <taxon>Neisseriales</taxon>
        <taxon>Chromobacteriaceae</taxon>
        <taxon>Aquitalea</taxon>
    </lineage>
</organism>
<dbReference type="PANTHER" id="PTHR30222">
    <property type="entry name" value="SPERMIDINE/PUTRESCINE-BINDING PERIPLASMIC PROTEIN"/>
    <property type="match status" value="1"/>
</dbReference>
<accession>A0A454JGD0</accession>
<dbReference type="Gene3D" id="3.40.190.10">
    <property type="entry name" value="Periplasmic binding protein-like II"/>
    <property type="match status" value="2"/>
</dbReference>
<evidence type="ECO:0000313" key="7">
    <source>
        <dbReference type="Proteomes" id="UP000274139"/>
    </source>
</evidence>
<feature type="chain" id="PRO_5019475367" evidence="5">
    <location>
        <begin position="26"/>
        <end position="346"/>
    </location>
</feature>
<evidence type="ECO:0000313" key="6">
    <source>
        <dbReference type="EMBL" id="RMC95341.1"/>
    </source>
</evidence>
<keyword evidence="4" id="KW-0574">Periplasm</keyword>
<reference evidence="6 7" key="1">
    <citation type="submission" date="2018-10" db="EMBL/GenBank/DDBJ databases">
        <title>Draft genome sequence of Aquitalea MWU14-2217 isolated from a wild cranberry bog in Provincetown, Massachusetts.</title>
        <authorList>
            <person name="Ebadzadsahrai G."/>
            <person name="Soby S."/>
        </authorList>
    </citation>
    <scope>NUCLEOTIDE SEQUENCE [LARGE SCALE GENOMIC DNA]</scope>
    <source>
        <strain evidence="6 7">MWU14-2217</strain>
    </source>
</reference>
<dbReference type="GO" id="GO:0019808">
    <property type="term" value="F:polyamine binding"/>
    <property type="evidence" value="ECO:0007669"/>
    <property type="project" value="InterPro"/>
</dbReference>
<dbReference type="OrthoDB" id="8581273at2"/>
<dbReference type="Proteomes" id="UP000274139">
    <property type="component" value="Unassembled WGS sequence"/>
</dbReference>
<dbReference type="AlphaFoldDB" id="A0A454JGD0"/>
<evidence type="ECO:0000256" key="2">
    <source>
        <dbReference type="ARBA" id="ARBA00022448"/>
    </source>
</evidence>
<dbReference type="PANTHER" id="PTHR30222:SF17">
    <property type="entry name" value="SPERMIDINE_PUTRESCINE-BINDING PERIPLASMIC PROTEIN"/>
    <property type="match status" value="1"/>
</dbReference>
<evidence type="ECO:0000256" key="3">
    <source>
        <dbReference type="ARBA" id="ARBA00022729"/>
    </source>
</evidence>
<evidence type="ECO:0000256" key="5">
    <source>
        <dbReference type="SAM" id="SignalP"/>
    </source>
</evidence>
<protein>
    <submittedName>
        <fullName evidence="6">Extracellular solute-binding protein</fullName>
    </submittedName>
</protein>
<dbReference type="SUPFAM" id="SSF53850">
    <property type="entry name" value="Periplasmic binding protein-like II"/>
    <property type="match status" value="1"/>
</dbReference>
<dbReference type="InterPro" id="IPR001188">
    <property type="entry name" value="Sperm_putr-bd"/>
</dbReference>
<feature type="signal peptide" evidence="5">
    <location>
        <begin position="1"/>
        <end position="25"/>
    </location>
</feature>
<evidence type="ECO:0000256" key="4">
    <source>
        <dbReference type="ARBA" id="ARBA00022764"/>
    </source>
</evidence>
<name>A0A454JGD0_9NEIS</name>
<proteinExistence type="predicted"/>
<keyword evidence="7" id="KW-1185">Reference proteome</keyword>